<feature type="transmembrane region" description="Helical" evidence="10">
    <location>
        <begin position="105"/>
        <end position="129"/>
    </location>
</feature>
<feature type="transmembrane region" description="Helical" evidence="10">
    <location>
        <begin position="34"/>
        <end position="55"/>
    </location>
</feature>
<dbReference type="GO" id="GO:0140114">
    <property type="term" value="P:cellular detoxification of fluoride"/>
    <property type="evidence" value="ECO:0007669"/>
    <property type="project" value="UniProtKB-UniRule"/>
</dbReference>
<feature type="transmembrane region" description="Helical" evidence="10">
    <location>
        <begin position="67"/>
        <end position="85"/>
    </location>
</feature>
<feature type="binding site" evidence="10">
    <location>
        <position position="77"/>
    </location>
    <ligand>
        <name>Na(+)</name>
        <dbReference type="ChEBI" id="CHEBI:29101"/>
        <note>structural</note>
    </ligand>
</feature>
<reference evidence="11 12" key="1">
    <citation type="submission" date="2020-03" db="EMBL/GenBank/DDBJ databases">
        <title>Propioniciclava sp. nov., isolated from Hydrophilus acuminatus.</title>
        <authorList>
            <person name="Hyun D.-W."/>
            <person name="Bae J.-W."/>
        </authorList>
    </citation>
    <scope>NUCLEOTIDE SEQUENCE [LARGE SCALE GENOMIC DNA]</scope>
    <source>
        <strain evidence="11 12">HDW11</strain>
    </source>
</reference>
<keyword evidence="3 10" id="KW-0812">Transmembrane</keyword>
<evidence type="ECO:0000256" key="5">
    <source>
        <dbReference type="ARBA" id="ARBA00023136"/>
    </source>
</evidence>
<dbReference type="KEGG" id="prv:G7070_10630"/>
<comment type="catalytic activity">
    <reaction evidence="8">
        <text>fluoride(in) = fluoride(out)</text>
        <dbReference type="Rhea" id="RHEA:76159"/>
        <dbReference type="ChEBI" id="CHEBI:17051"/>
    </reaction>
    <physiologicalReaction direction="left-to-right" evidence="8">
        <dbReference type="Rhea" id="RHEA:76160"/>
    </physiologicalReaction>
</comment>
<dbReference type="HAMAP" id="MF_00454">
    <property type="entry name" value="FluC"/>
    <property type="match status" value="1"/>
</dbReference>
<dbReference type="AlphaFoldDB" id="A0A6G7YB22"/>
<evidence type="ECO:0000256" key="2">
    <source>
        <dbReference type="ARBA" id="ARBA00022475"/>
    </source>
</evidence>
<evidence type="ECO:0000256" key="3">
    <source>
        <dbReference type="ARBA" id="ARBA00022692"/>
    </source>
</evidence>
<dbReference type="GO" id="GO:0046872">
    <property type="term" value="F:metal ion binding"/>
    <property type="evidence" value="ECO:0007669"/>
    <property type="project" value="UniProtKB-KW"/>
</dbReference>
<keyword evidence="4 10" id="KW-1133">Transmembrane helix</keyword>
<feature type="binding site" evidence="10">
    <location>
        <position position="80"/>
    </location>
    <ligand>
        <name>Na(+)</name>
        <dbReference type="ChEBI" id="CHEBI:29101"/>
        <note>structural</note>
    </ligand>
</feature>
<evidence type="ECO:0000256" key="8">
    <source>
        <dbReference type="ARBA" id="ARBA00035585"/>
    </source>
</evidence>
<keyword evidence="10" id="KW-0406">Ion transport</keyword>
<proteinExistence type="inferred from homology"/>
<evidence type="ECO:0000256" key="6">
    <source>
        <dbReference type="ARBA" id="ARBA00023303"/>
    </source>
</evidence>
<evidence type="ECO:0000256" key="7">
    <source>
        <dbReference type="ARBA" id="ARBA00035120"/>
    </source>
</evidence>
<evidence type="ECO:0000256" key="1">
    <source>
        <dbReference type="ARBA" id="ARBA00004651"/>
    </source>
</evidence>
<comment type="subcellular location">
    <subcellularLocation>
        <location evidence="1 10">Cell membrane</location>
        <topology evidence="1 10">Multi-pass membrane protein</topology>
    </subcellularLocation>
</comment>
<evidence type="ECO:0000256" key="10">
    <source>
        <dbReference type="HAMAP-Rule" id="MF_00454"/>
    </source>
</evidence>
<keyword evidence="5 10" id="KW-0472">Membrane</keyword>
<keyword evidence="6 10" id="KW-0407">Ion channel</keyword>
<keyword evidence="10" id="KW-0479">Metal-binding</keyword>
<evidence type="ECO:0000256" key="9">
    <source>
        <dbReference type="ARBA" id="ARBA00049940"/>
    </source>
</evidence>
<sequence>MPARFGLVFVGGAVGTLARYLLSLALPYDAAHPPGYAVLVANVLGSFLIGVLAAAPPRSDRLGAAEWRLLLGTGVLGGFTTYSAFTLDAFSAAVGYGDSATGWLVWFVLGQIVAGVAAALAGLAVGHALGRSRG</sequence>
<evidence type="ECO:0000313" key="12">
    <source>
        <dbReference type="Proteomes" id="UP000501058"/>
    </source>
</evidence>
<keyword evidence="12" id="KW-1185">Reference proteome</keyword>
<protein>
    <recommendedName>
        <fullName evidence="10">Fluoride-specific ion channel FluC</fullName>
    </recommendedName>
</protein>
<dbReference type="Pfam" id="PF02537">
    <property type="entry name" value="CRCB"/>
    <property type="match status" value="1"/>
</dbReference>
<keyword evidence="2 10" id="KW-1003">Cell membrane</keyword>
<organism evidence="11 12">
    <name type="scientific">Propioniciclava coleopterorum</name>
    <dbReference type="NCBI Taxonomy" id="2714937"/>
    <lineage>
        <taxon>Bacteria</taxon>
        <taxon>Bacillati</taxon>
        <taxon>Actinomycetota</taxon>
        <taxon>Actinomycetes</taxon>
        <taxon>Propionibacteriales</taxon>
        <taxon>Propionibacteriaceae</taxon>
        <taxon>Propioniciclava</taxon>
    </lineage>
</organism>
<comment type="similarity">
    <text evidence="7 10">Belongs to the fluoride channel Fluc/FEX (TC 1.A.43) family.</text>
</comment>
<dbReference type="InterPro" id="IPR003691">
    <property type="entry name" value="FluC"/>
</dbReference>
<keyword evidence="10" id="KW-0813">Transport</keyword>
<evidence type="ECO:0000256" key="4">
    <source>
        <dbReference type="ARBA" id="ARBA00022989"/>
    </source>
</evidence>
<feature type="transmembrane region" description="Helical" evidence="10">
    <location>
        <begin position="7"/>
        <end position="28"/>
    </location>
</feature>
<comment type="activity regulation">
    <text evidence="10">Na(+) is not transported, but it plays an essential structural role and its presence is essential for fluoride channel function.</text>
</comment>
<comment type="function">
    <text evidence="9 10">Fluoride-specific ion channel. Important for reducing fluoride concentration in the cell, thus reducing its toxicity.</text>
</comment>
<dbReference type="Proteomes" id="UP000501058">
    <property type="component" value="Chromosome"/>
</dbReference>
<keyword evidence="10" id="KW-0915">Sodium</keyword>
<dbReference type="GO" id="GO:0062054">
    <property type="term" value="F:fluoride channel activity"/>
    <property type="evidence" value="ECO:0007669"/>
    <property type="project" value="UniProtKB-UniRule"/>
</dbReference>
<dbReference type="GO" id="GO:0005886">
    <property type="term" value="C:plasma membrane"/>
    <property type="evidence" value="ECO:0007669"/>
    <property type="project" value="UniProtKB-SubCell"/>
</dbReference>
<accession>A0A6G7YB22</accession>
<gene>
    <name evidence="10" type="primary">fluC</name>
    <name evidence="10" type="synonym">crcB</name>
    <name evidence="11" type="ORF">G7070_10630</name>
</gene>
<name>A0A6G7YB22_9ACTN</name>
<dbReference type="EMBL" id="CP049865">
    <property type="protein sequence ID" value="QIK73919.1"/>
    <property type="molecule type" value="Genomic_DNA"/>
</dbReference>
<evidence type="ECO:0000313" key="11">
    <source>
        <dbReference type="EMBL" id="QIK73919.1"/>
    </source>
</evidence>